<dbReference type="EnsemblPlants" id="AVESA.00010b.r2.4CG1269040.2">
    <property type="protein sequence ID" value="AVESA.00010b.r2.4CG1269040.2.CDS"/>
    <property type="gene ID" value="AVESA.00010b.r2.4CG1269040"/>
</dbReference>
<dbReference type="Proteomes" id="UP001732700">
    <property type="component" value="Chromosome 4C"/>
</dbReference>
<accession>A0ACD5WP87</accession>
<reference evidence="1" key="1">
    <citation type="submission" date="2021-05" db="EMBL/GenBank/DDBJ databases">
        <authorList>
            <person name="Scholz U."/>
            <person name="Mascher M."/>
            <person name="Fiebig A."/>
        </authorList>
    </citation>
    <scope>NUCLEOTIDE SEQUENCE [LARGE SCALE GENOMIC DNA]</scope>
</reference>
<protein>
    <submittedName>
        <fullName evidence="1">Uncharacterized protein</fullName>
    </submittedName>
</protein>
<keyword evidence="2" id="KW-1185">Reference proteome</keyword>
<sequence>MSTGATTSKPSVLSTLAKELPFDFLKNITDQFSRERILEEGSYGVTYKGIVPDGEVIAVKKLAENGPIPQHKAFENEVVNIMKASHKNIVKLVGYCHEVHKRVLEEDGSYYIADIVESLICYEYLPERSLHGNLFGHTSVDWSTRFKIIKGICDGLRFMHRIPIVHMDLKPENIWLDHNMVAKIANFGLSRLFGQDQTRLNTQNVVGSYGYIAPEYLDKGEISKQSDIYSLGLLMIEITTVEKNSPDSKEPSARIYIDKIRREWTPEHIASKYSSLDAECLHEVHTCIKIGLECVHIDPKKRPSIETIVDRLNAC</sequence>
<reference evidence="1" key="2">
    <citation type="submission" date="2025-09" db="UniProtKB">
        <authorList>
            <consortium name="EnsemblPlants"/>
        </authorList>
    </citation>
    <scope>IDENTIFICATION</scope>
</reference>
<organism evidence="1 2">
    <name type="scientific">Avena sativa</name>
    <name type="common">Oat</name>
    <dbReference type="NCBI Taxonomy" id="4498"/>
    <lineage>
        <taxon>Eukaryota</taxon>
        <taxon>Viridiplantae</taxon>
        <taxon>Streptophyta</taxon>
        <taxon>Embryophyta</taxon>
        <taxon>Tracheophyta</taxon>
        <taxon>Spermatophyta</taxon>
        <taxon>Magnoliopsida</taxon>
        <taxon>Liliopsida</taxon>
        <taxon>Poales</taxon>
        <taxon>Poaceae</taxon>
        <taxon>BOP clade</taxon>
        <taxon>Pooideae</taxon>
        <taxon>Poodae</taxon>
        <taxon>Poeae</taxon>
        <taxon>Poeae Chloroplast Group 1 (Aveneae type)</taxon>
        <taxon>Aveninae</taxon>
        <taxon>Avena</taxon>
    </lineage>
</organism>
<evidence type="ECO:0000313" key="1">
    <source>
        <dbReference type="EnsemblPlants" id="AVESA.00010b.r2.4CG1269040.2.CDS"/>
    </source>
</evidence>
<proteinExistence type="predicted"/>
<name>A0ACD5WP87_AVESA</name>
<evidence type="ECO:0000313" key="2">
    <source>
        <dbReference type="Proteomes" id="UP001732700"/>
    </source>
</evidence>